<keyword evidence="3" id="KW-1185">Reference proteome</keyword>
<feature type="domain" description="N-acetyltransferase" evidence="1">
    <location>
        <begin position="11"/>
        <end position="159"/>
    </location>
</feature>
<name>A0ABY6YVP1_9ACTN</name>
<evidence type="ECO:0000259" key="1">
    <source>
        <dbReference type="PROSITE" id="PS51186"/>
    </source>
</evidence>
<proteinExistence type="predicted"/>
<sequence length="159" mass="16862">MPATTTPAPSLRLAEITPANVDAALGVKVREDQNAFVAPVERSLAEAYASRATAWPRLVMDGDEAVGFVVANFAPDEEEPDFRCGIWRLNIAGDAQGRGYGRFAVGAVAAEARVRGNRRLTVMWVPGGGGPEGFYLGAGFRPTGRVMGGQVVGEMVLDR</sequence>
<dbReference type="SUPFAM" id="SSF55729">
    <property type="entry name" value="Acyl-CoA N-acyltransferases (Nat)"/>
    <property type="match status" value="1"/>
</dbReference>
<dbReference type="InterPro" id="IPR000182">
    <property type="entry name" value="GNAT_dom"/>
</dbReference>
<dbReference type="Pfam" id="PF00583">
    <property type="entry name" value="Acetyltransf_1"/>
    <property type="match status" value="1"/>
</dbReference>
<dbReference type="Proteomes" id="UP001156498">
    <property type="component" value="Chromosome"/>
</dbReference>
<organism evidence="2 3">
    <name type="scientific">Streptomonospora nanhaiensis</name>
    <dbReference type="NCBI Taxonomy" id="1323731"/>
    <lineage>
        <taxon>Bacteria</taxon>
        <taxon>Bacillati</taxon>
        <taxon>Actinomycetota</taxon>
        <taxon>Actinomycetes</taxon>
        <taxon>Streptosporangiales</taxon>
        <taxon>Nocardiopsidaceae</taxon>
        <taxon>Streptomonospora</taxon>
    </lineage>
</organism>
<evidence type="ECO:0000313" key="3">
    <source>
        <dbReference type="Proteomes" id="UP001156498"/>
    </source>
</evidence>
<gene>
    <name evidence="2" type="ORF">OUQ99_13695</name>
</gene>
<dbReference type="Gene3D" id="3.40.630.30">
    <property type="match status" value="1"/>
</dbReference>
<accession>A0ABY6YVP1</accession>
<dbReference type="RefSeq" id="WP_267949830.1">
    <property type="nucleotide sequence ID" value="NZ_CP113264.1"/>
</dbReference>
<dbReference type="PROSITE" id="PS51186">
    <property type="entry name" value="GNAT"/>
    <property type="match status" value="1"/>
</dbReference>
<evidence type="ECO:0000313" key="2">
    <source>
        <dbReference type="EMBL" id="WAE76061.1"/>
    </source>
</evidence>
<protein>
    <submittedName>
        <fullName evidence="2">GNAT family N-acetyltransferase</fullName>
    </submittedName>
</protein>
<dbReference type="CDD" id="cd04301">
    <property type="entry name" value="NAT_SF"/>
    <property type="match status" value="1"/>
</dbReference>
<dbReference type="InterPro" id="IPR016181">
    <property type="entry name" value="Acyl_CoA_acyltransferase"/>
</dbReference>
<dbReference type="EMBL" id="CP113264">
    <property type="protein sequence ID" value="WAE76061.1"/>
    <property type="molecule type" value="Genomic_DNA"/>
</dbReference>
<reference evidence="2 3" key="1">
    <citation type="journal article" date="2013" name="Int. J. Syst. Evol. Microbiol.">
        <title>Description of Streptomonospora sediminis sp. nov. and Streptomonospora nanhaiensis sp. nov., and reclassification of Nocardiopsis arabia Hozzein &amp; Goodfellow 2008 as Streptomonospora arabica comb. nov. and emended description of the genus Streptomonospora.</title>
        <authorList>
            <person name="Zhang D.F."/>
            <person name="Pan H.Q."/>
            <person name="He J."/>
            <person name="Zhang X.M."/>
            <person name="Zhang Y.G."/>
            <person name="Klenk H.P."/>
            <person name="Hu J.C."/>
            <person name="Li W.J."/>
        </authorList>
    </citation>
    <scope>NUCLEOTIDE SEQUENCE [LARGE SCALE GENOMIC DNA]</scope>
    <source>
        <strain evidence="2 3">12A09</strain>
    </source>
</reference>